<dbReference type="EMBL" id="VSSQ01003072">
    <property type="protein sequence ID" value="MPM18892.1"/>
    <property type="molecule type" value="Genomic_DNA"/>
</dbReference>
<dbReference type="Pfam" id="PF14191">
    <property type="entry name" value="YodL"/>
    <property type="match status" value="1"/>
</dbReference>
<protein>
    <recommendedName>
        <fullName evidence="1">YodL-like domain-containing protein</fullName>
    </recommendedName>
</protein>
<proteinExistence type="predicted"/>
<comment type="caution">
    <text evidence="2">The sequence shown here is derived from an EMBL/GenBank/DDBJ whole genome shotgun (WGS) entry which is preliminary data.</text>
</comment>
<dbReference type="InterPro" id="IPR025923">
    <property type="entry name" value="YodL-like_dom"/>
</dbReference>
<organism evidence="2">
    <name type="scientific">bioreactor metagenome</name>
    <dbReference type="NCBI Taxonomy" id="1076179"/>
    <lineage>
        <taxon>unclassified sequences</taxon>
        <taxon>metagenomes</taxon>
        <taxon>ecological metagenomes</taxon>
    </lineage>
</organism>
<accession>A0A644XRN2</accession>
<name>A0A644XRN2_9ZZZZ</name>
<reference evidence="2" key="1">
    <citation type="submission" date="2019-08" db="EMBL/GenBank/DDBJ databases">
        <authorList>
            <person name="Kucharzyk K."/>
            <person name="Murdoch R.W."/>
            <person name="Higgins S."/>
            <person name="Loffler F."/>
        </authorList>
    </citation>
    <scope>NUCLEOTIDE SEQUENCE</scope>
</reference>
<gene>
    <name evidence="2" type="ORF">SDC9_65310</name>
</gene>
<feature type="domain" description="YodL-like" evidence="1">
    <location>
        <begin position="76"/>
        <end position="172"/>
    </location>
</feature>
<sequence length="185" mass="21518">MSSIEMKKGCIVYYGNPAGYVKENIATIDEMFRSKEFEKWLSDKGLKTTWKDGVFEKLSNGRKIAELNKDIEPLKNVRIWQLRSNSDFDLRFISYDEVLKGFGEPDKENYELVYDGEIESNDLESIYAKFNLNHPIGFTGHSLSMSDVVELYDSTGSEFYYVDRFGFKKINFEPQDLTKDMNISM</sequence>
<evidence type="ECO:0000313" key="2">
    <source>
        <dbReference type="EMBL" id="MPM18892.1"/>
    </source>
</evidence>
<evidence type="ECO:0000259" key="1">
    <source>
        <dbReference type="Pfam" id="PF14191"/>
    </source>
</evidence>
<dbReference type="AlphaFoldDB" id="A0A644XRN2"/>